<dbReference type="RefSeq" id="WP_074373997.1">
    <property type="nucleotide sequence ID" value="NZ_AP024907.1"/>
</dbReference>
<evidence type="ECO:0008006" key="4">
    <source>
        <dbReference type="Google" id="ProtNLM"/>
    </source>
</evidence>
<reference evidence="2 3" key="1">
    <citation type="submission" date="2016-12" db="EMBL/GenBank/DDBJ databases">
        <authorList>
            <person name="Song W.-J."/>
            <person name="Kurnit D.M."/>
        </authorList>
    </citation>
    <scope>NUCLEOTIDE SEQUENCE [LARGE SCALE GENOMIC DNA]</scope>
    <source>
        <strain evidence="2 3">CECT 9026</strain>
    </source>
</reference>
<dbReference type="AlphaFoldDB" id="A0A1N6M7T7"/>
<feature type="chain" id="PRO_5012523354" description="Lipoprotein" evidence="1">
    <location>
        <begin position="23"/>
        <end position="285"/>
    </location>
</feature>
<dbReference type="PROSITE" id="PS51257">
    <property type="entry name" value="PROKAR_LIPOPROTEIN"/>
    <property type="match status" value="1"/>
</dbReference>
<evidence type="ECO:0000313" key="2">
    <source>
        <dbReference type="EMBL" id="SIO95489.1"/>
    </source>
</evidence>
<gene>
    <name evidence="2" type="ORF">VSP9026_03234</name>
</gene>
<dbReference type="Proteomes" id="UP000184774">
    <property type="component" value="Unassembled WGS sequence"/>
</dbReference>
<dbReference type="OrthoDB" id="6190737at2"/>
<dbReference type="EMBL" id="FSSB01000019">
    <property type="protein sequence ID" value="SIO95489.1"/>
    <property type="molecule type" value="Genomic_DNA"/>
</dbReference>
<sequence length="285" mass="31834">MKPKARFTQLSLLILLTGCASTSSPIQYDNSHSRAHNIAHAGGLYQTEDKVIPMRDFEAFKLAKAAAGNTLLLTSSVGVGLELSEGLGLGLLTSLLEQPDTASRNSIIAWMPIQEATSARDAQQKLLYHFNTAIETVLQEQSIHYERTNGNSEQKIEFYFHSADYQCSKYQAGMTNQDLCYITAEVFEPRRTMSPSFVNDGQESFAFESNHHVYYQRFRISPDKNSDIPTDALYAAISSKLPDWIFIYIAEGNIHFGKQTITAPYLLESGKPLLFIVAEEKEGES</sequence>
<protein>
    <recommendedName>
        <fullName evidence="4">Lipoprotein</fullName>
    </recommendedName>
</protein>
<proteinExistence type="predicted"/>
<evidence type="ECO:0000313" key="3">
    <source>
        <dbReference type="Proteomes" id="UP000184774"/>
    </source>
</evidence>
<name>A0A1N6M7T7_9VIBR</name>
<evidence type="ECO:0000256" key="1">
    <source>
        <dbReference type="SAM" id="SignalP"/>
    </source>
</evidence>
<keyword evidence="1" id="KW-0732">Signal</keyword>
<accession>A0A1N6M7T7</accession>
<feature type="signal peptide" evidence="1">
    <location>
        <begin position="1"/>
        <end position="22"/>
    </location>
</feature>
<organism evidence="2 3">
    <name type="scientific">Vibrio spartinae</name>
    <dbReference type="NCBI Taxonomy" id="1918945"/>
    <lineage>
        <taxon>Bacteria</taxon>
        <taxon>Pseudomonadati</taxon>
        <taxon>Pseudomonadota</taxon>
        <taxon>Gammaproteobacteria</taxon>
        <taxon>Vibrionales</taxon>
        <taxon>Vibrionaceae</taxon>
        <taxon>Vibrio</taxon>
    </lineage>
</organism>